<proteinExistence type="inferred from homology"/>
<dbReference type="PATRIC" id="fig|136160.3.peg.3993"/>
<dbReference type="EMBL" id="LILD01000003">
    <property type="protein sequence ID" value="KOO36782.1"/>
    <property type="molecule type" value="Genomic_DNA"/>
</dbReference>
<dbReference type="Pfam" id="PF04740">
    <property type="entry name" value="LXG"/>
    <property type="match status" value="1"/>
</dbReference>
<comment type="caution">
    <text evidence="3">The sequence shown here is derived from an EMBL/GenBank/DDBJ whole genome shotgun (WGS) entry which is preliminary data.</text>
</comment>
<dbReference type="AlphaFoldDB" id="A0A0M0KDW6"/>
<reference evidence="3" key="1">
    <citation type="submission" date="2015-08" db="EMBL/GenBank/DDBJ databases">
        <title>Complete DNA Sequence of Pseudomonas syringae pv. actinidiae, the Causal Agent of Kiwifruit Canker Disease.</title>
        <authorList>
            <person name="Rikkerink E.H.A."/>
            <person name="Fineran P.C."/>
        </authorList>
    </citation>
    <scope>NUCLEOTIDE SEQUENCE</scope>
    <source>
        <strain evidence="3">DSM 13666</strain>
    </source>
</reference>
<organism evidence="3">
    <name type="scientific">Halalkalibacterium halodurans</name>
    <name type="common">Bacillus halodurans</name>
    <dbReference type="NCBI Taxonomy" id="86665"/>
    <lineage>
        <taxon>Bacteria</taxon>
        <taxon>Bacillati</taxon>
        <taxon>Bacillota</taxon>
        <taxon>Bacilli</taxon>
        <taxon>Bacillales</taxon>
        <taxon>Bacillaceae</taxon>
        <taxon>Halalkalibacterium (ex Joshi et al. 2022)</taxon>
    </lineage>
</organism>
<comment type="similarity">
    <text evidence="1">In the N-terminal section; belongs to the LXG family.</text>
</comment>
<evidence type="ECO:0000256" key="1">
    <source>
        <dbReference type="ARBA" id="ARBA00034117"/>
    </source>
</evidence>
<evidence type="ECO:0000259" key="2">
    <source>
        <dbReference type="Pfam" id="PF04740"/>
    </source>
</evidence>
<feature type="domain" description="LXG" evidence="2">
    <location>
        <begin position="2"/>
        <end position="48"/>
    </location>
</feature>
<gene>
    <name evidence="3" type="ORF">AMD02_15285</name>
</gene>
<name>A0A0M0KDW6_ALKHA</name>
<sequence>MQLPTIHSIRTFLISFSDTLEKMKAQINEYEPTSNGSVSEDFWKNQLPEFDLVTLVYNASKLAVDLIRAS</sequence>
<evidence type="ECO:0000313" key="3">
    <source>
        <dbReference type="EMBL" id="KOO36782.1"/>
    </source>
</evidence>
<protein>
    <recommendedName>
        <fullName evidence="2">LXG domain-containing protein</fullName>
    </recommendedName>
</protein>
<dbReference type="InterPro" id="IPR006829">
    <property type="entry name" value="LXG_dom"/>
</dbReference>
<accession>A0A0M0KDW6</accession>